<feature type="region of interest" description="Disordered" evidence="1">
    <location>
        <begin position="1"/>
        <end position="101"/>
    </location>
</feature>
<reference evidence="2 3" key="1">
    <citation type="journal article" date="2019" name="Int. J. Syst. Evol. Microbiol.">
        <title>The Global Catalogue of Microorganisms (GCM) 10K type strain sequencing project: providing services to taxonomists for standard genome sequencing and annotation.</title>
        <authorList>
            <consortium name="The Broad Institute Genomics Platform"/>
            <consortium name="The Broad Institute Genome Sequencing Center for Infectious Disease"/>
            <person name="Wu L."/>
            <person name="Ma J."/>
        </authorList>
    </citation>
    <scope>NUCLEOTIDE SEQUENCE [LARGE SCALE GENOMIC DNA]</scope>
    <source>
        <strain evidence="2 3">JCM 14323</strain>
    </source>
</reference>
<feature type="compositionally biased region" description="Low complexity" evidence="1">
    <location>
        <begin position="85"/>
        <end position="101"/>
    </location>
</feature>
<sequence length="101" mass="9656">MAAASASESAPPESATSTSGAFALSAGFGDSCDTPASEEGDPACRAGSPNPADTEAPAGEGAAGRTARTARRTSAIGGVRRGRRSAAASVDSSGSVAEAIK</sequence>
<feature type="compositionally biased region" description="Low complexity" evidence="1">
    <location>
        <begin position="1"/>
        <end position="19"/>
    </location>
</feature>
<dbReference type="EMBL" id="BAAANK010000003">
    <property type="protein sequence ID" value="GAA1831791.1"/>
    <property type="molecule type" value="Genomic_DNA"/>
</dbReference>
<organism evidence="2 3">
    <name type="scientific">Agromyces salentinus</name>
    <dbReference type="NCBI Taxonomy" id="269421"/>
    <lineage>
        <taxon>Bacteria</taxon>
        <taxon>Bacillati</taxon>
        <taxon>Actinomycetota</taxon>
        <taxon>Actinomycetes</taxon>
        <taxon>Micrococcales</taxon>
        <taxon>Microbacteriaceae</taxon>
        <taxon>Agromyces</taxon>
    </lineage>
</organism>
<name>A0ABN2MNC1_9MICO</name>
<gene>
    <name evidence="2" type="ORF">GCM10009750_14770</name>
</gene>
<comment type="caution">
    <text evidence="2">The sequence shown here is derived from an EMBL/GenBank/DDBJ whole genome shotgun (WGS) entry which is preliminary data.</text>
</comment>
<feature type="compositionally biased region" description="Low complexity" evidence="1">
    <location>
        <begin position="52"/>
        <end position="78"/>
    </location>
</feature>
<protein>
    <submittedName>
        <fullName evidence="2">Uncharacterized protein</fullName>
    </submittedName>
</protein>
<proteinExistence type="predicted"/>
<keyword evidence="3" id="KW-1185">Reference proteome</keyword>
<dbReference type="Proteomes" id="UP001501746">
    <property type="component" value="Unassembled WGS sequence"/>
</dbReference>
<accession>A0ABN2MNC1</accession>
<evidence type="ECO:0000256" key="1">
    <source>
        <dbReference type="SAM" id="MobiDB-lite"/>
    </source>
</evidence>
<evidence type="ECO:0000313" key="2">
    <source>
        <dbReference type="EMBL" id="GAA1831791.1"/>
    </source>
</evidence>
<evidence type="ECO:0000313" key="3">
    <source>
        <dbReference type="Proteomes" id="UP001501746"/>
    </source>
</evidence>